<protein>
    <submittedName>
        <fullName evidence="2">Polysaccharide pyruvyl transferase family protein</fullName>
        <ecNumber evidence="2">2.4.-.-</ecNumber>
    </submittedName>
</protein>
<evidence type="ECO:0000313" key="3">
    <source>
        <dbReference type="Proteomes" id="UP001269144"/>
    </source>
</evidence>
<dbReference type="Pfam" id="PF04230">
    <property type="entry name" value="PS_pyruv_trans"/>
    <property type="match status" value="1"/>
</dbReference>
<feature type="domain" description="Polysaccharide pyruvyl transferase" evidence="1">
    <location>
        <begin position="10"/>
        <end position="323"/>
    </location>
</feature>
<dbReference type="PANTHER" id="PTHR36836:SF1">
    <property type="entry name" value="COLANIC ACID BIOSYNTHESIS PROTEIN WCAK"/>
    <property type="match status" value="1"/>
</dbReference>
<dbReference type="Proteomes" id="UP001269144">
    <property type="component" value="Unassembled WGS sequence"/>
</dbReference>
<dbReference type="InterPro" id="IPR007345">
    <property type="entry name" value="Polysacch_pyruvyl_Trfase"/>
</dbReference>
<comment type="caution">
    <text evidence="2">The sequence shown here is derived from an EMBL/GenBank/DDBJ whole genome shotgun (WGS) entry which is preliminary data.</text>
</comment>
<organism evidence="2 3">
    <name type="scientific">Paracoccus aurantius</name>
    <dbReference type="NCBI Taxonomy" id="3073814"/>
    <lineage>
        <taxon>Bacteria</taxon>
        <taxon>Pseudomonadati</taxon>
        <taxon>Pseudomonadota</taxon>
        <taxon>Alphaproteobacteria</taxon>
        <taxon>Rhodobacterales</taxon>
        <taxon>Paracoccaceae</taxon>
        <taxon>Paracoccus</taxon>
    </lineage>
</organism>
<name>A0ABU2HUR4_9RHOB</name>
<dbReference type="RefSeq" id="WP_311161207.1">
    <property type="nucleotide sequence ID" value="NZ_JAVQLW010000002.1"/>
</dbReference>
<dbReference type="EC" id="2.4.-.-" evidence="2"/>
<keyword evidence="3" id="KW-1185">Reference proteome</keyword>
<accession>A0ABU2HUR4</accession>
<sequence length="412" mass="44388">MQFAVPYSPNLGDGVISDCLAHALRSLCPAAEFSAVDLSGRTDFGEVTVRNRMLLINLLSRLPRFVRQRLVVARLRRLMARVAADWKAEVKQADLAILGGGQIFSDADLNFCMKIAGASRILRACNTPTVVYAAGVSRNWSARGAQLFGELAQCDLRFAGLRDKMSLASWNEQMATQYENLPTAELTRDPGLLARACYGQGKPSSLIGIGVMSPAILTYHGEANVQIDATIDFFGELAIRLADSGHRVGLFCNGAAEDKAILDELAKREPLARRAEIQFLDAPTRPIELAQMIGGFRAVVAHRLHACIVGYSYALPIVGLGWDKKVECFFQSVGLSRHFLPASSLDAAHAAQVVEAALAEGIDDVTHALVIEEAWLGAQRMLAAGLRVANLPPPQTDHATQVGLAPGSTESS</sequence>
<reference evidence="3" key="1">
    <citation type="submission" date="2023-07" db="EMBL/GenBank/DDBJ databases">
        <title>Paracoccus sp. MBLB3053 whole genome sequence.</title>
        <authorList>
            <person name="Hwang C.Y."/>
            <person name="Cho E.-S."/>
            <person name="Seo M.-J."/>
        </authorList>
    </citation>
    <scope>NUCLEOTIDE SEQUENCE [LARGE SCALE GENOMIC DNA]</scope>
    <source>
        <strain evidence="3">MBLB3053</strain>
    </source>
</reference>
<evidence type="ECO:0000259" key="1">
    <source>
        <dbReference type="Pfam" id="PF04230"/>
    </source>
</evidence>
<proteinExistence type="predicted"/>
<dbReference type="PANTHER" id="PTHR36836">
    <property type="entry name" value="COLANIC ACID BIOSYNTHESIS PROTEIN WCAK"/>
    <property type="match status" value="1"/>
</dbReference>
<keyword evidence="2" id="KW-0808">Transferase</keyword>
<dbReference type="GO" id="GO:0016757">
    <property type="term" value="F:glycosyltransferase activity"/>
    <property type="evidence" value="ECO:0007669"/>
    <property type="project" value="UniProtKB-KW"/>
</dbReference>
<dbReference type="EMBL" id="JAVQLW010000002">
    <property type="protein sequence ID" value="MDS9468796.1"/>
    <property type="molecule type" value="Genomic_DNA"/>
</dbReference>
<evidence type="ECO:0000313" key="2">
    <source>
        <dbReference type="EMBL" id="MDS9468796.1"/>
    </source>
</evidence>
<keyword evidence="2" id="KW-0328">Glycosyltransferase</keyword>
<gene>
    <name evidence="2" type="ORF">RGQ15_14615</name>
</gene>